<dbReference type="EMBL" id="JACIEJ010000007">
    <property type="protein sequence ID" value="MBB3986551.1"/>
    <property type="molecule type" value="Genomic_DNA"/>
</dbReference>
<dbReference type="RefSeq" id="WP_183967041.1">
    <property type="nucleotide sequence ID" value="NZ_BAABBZ010000006.1"/>
</dbReference>
<evidence type="ECO:0000313" key="2">
    <source>
        <dbReference type="Proteomes" id="UP000541426"/>
    </source>
</evidence>
<gene>
    <name evidence="1" type="ORF">GGQ68_002894</name>
</gene>
<evidence type="ECO:0000313" key="1">
    <source>
        <dbReference type="EMBL" id="MBB3986551.1"/>
    </source>
</evidence>
<evidence type="ECO:0008006" key="3">
    <source>
        <dbReference type="Google" id="ProtNLM"/>
    </source>
</evidence>
<sequence>MLSRRGMLSGMIAAGLWPAQGWADVGGPRYLAAAQHTAGGYALHGVSVDGVSLFSVPLPTRGHAAAAHPTRAEAVAFARRPGTYAIVLDCLSGEVKAELTAPEGRHFYGHGAFSADGSLLFTTENDFETARGVVGVWDVAGGYTRLWEFSSGGVGPHELRLMPDGQTLAIGNGGIETHPEAGRAKLNIPFMAPNLTYVSLSGEILEQVAPPDAEHKNSMRHLAVGPDGQVALALQWQGEVTDAPALLMLHKRGQAPVWARAPEALHAAMEGYAGSVSFSGDGRQVGITSPRGGRVQVFDAASAVFQNEVLLRDVCGLAPGTDGFVASTGQGVFHALNDGQARVLQDQAVAWDNHIVPIGAATRSA</sequence>
<dbReference type="InterPro" id="IPR015943">
    <property type="entry name" value="WD40/YVTN_repeat-like_dom_sf"/>
</dbReference>
<dbReference type="PROSITE" id="PS51318">
    <property type="entry name" value="TAT"/>
    <property type="match status" value="1"/>
</dbReference>
<dbReference type="PIRSF" id="PIRSF028101">
    <property type="entry name" value="UCP028101"/>
    <property type="match status" value="1"/>
</dbReference>
<reference evidence="1 2" key="1">
    <citation type="submission" date="2020-08" db="EMBL/GenBank/DDBJ databases">
        <title>Genomic Encyclopedia of Type Strains, Phase IV (KMG-IV): sequencing the most valuable type-strain genomes for metagenomic binning, comparative biology and taxonomic classification.</title>
        <authorList>
            <person name="Goeker M."/>
        </authorList>
    </citation>
    <scope>NUCLEOTIDE SEQUENCE [LARGE SCALE GENOMIC DNA]</scope>
    <source>
        <strain evidence="1 2">DSM 102235</strain>
    </source>
</reference>
<dbReference type="Pfam" id="PF07433">
    <property type="entry name" value="DUF1513"/>
    <property type="match status" value="1"/>
</dbReference>
<dbReference type="InterPro" id="IPR006311">
    <property type="entry name" value="TAT_signal"/>
</dbReference>
<accession>A0A7W6GSK5</accession>
<dbReference type="AlphaFoldDB" id="A0A7W6GSK5"/>
<name>A0A7W6GSK5_9RHOB</name>
<comment type="caution">
    <text evidence="1">The sequence shown here is derived from an EMBL/GenBank/DDBJ whole genome shotgun (WGS) entry which is preliminary data.</text>
</comment>
<dbReference type="InterPro" id="IPR008311">
    <property type="entry name" value="UCP028101"/>
</dbReference>
<proteinExistence type="predicted"/>
<protein>
    <recommendedName>
        <fullName evidence="3">Twin-arginine translocation pathway signal</fullName>
    </recommendedName>
</protein>
<dbReference type="InterPro" id="IPR011044">
    <property type="entry name" value="Quino_amine_DH_bsu"/>
</dbReference>
<dbReference type="Gene3D" id="2.130.10.10">
    <property type="entry name" value="YVTN repeat-like/Quinoprotein amine dehydrogenase"/>
    <property type="match status" value="1"/>
</dbReference>
<organism evidence="1 2">
    <name type="scientific">Sagittula marina</name>
    <dbReference type="NCBI Taxonomy" id="943940"/>
    <lineage>
        <taxon>Bacteria</taxon>
        <taxon>Pseudomonadati</taxon>
        <taxon>Pseudomonadota</taxon>
        <taxon>Alphaproteobacteria</taxon>
        <taxon>Rhodobacterales</taxon>
        <taxon>Roseobacteraceae</taxon>
        <taxon>Sagittula</taxon>
    </lineage>
</organism>
<dbReference type="SUPFAM" id="SSF50969">
    <property type="entry name" value="YVTN repeat-like/Quinoprotein amine dehydrogenase"/>
    <property type="match status" value="1"/>
</dbReference>
<dbReference type="Proteomes" id="UP000541426">
    <property type="component" value="Unassembled WGS sequence"/>
</dbReference>
<keyword evidence="2" id="KW-1185">Reference proteome</keyword>